<dbReference type="FunFam" id="3.40.50.300:FF:000356">
    <property type="entry name" value="DNA repair protein RecN"/>
    <property type="match status" value="1"/>
</dbReference>
<gene>
    <name evidence="13" type="primary">recN</name>
    <name evidence="13" type="ORF">D7V93_21205</name>
</gene>
<comment type="function">
    <text evidence="1 9">May be involved in recombinational repair of damaged DNA.</text>
</comment>
<keyword evidence="6" id="KW-0067">ATP-binding</keyword>
<sequence>MLLGLRISNVAVIEEVEVAFGAGLTVLTGETGAGKSILVDALGLLLGGRADADVIRAGCEDAAVEGVFARTPALAARLEELGLPDLGDEVLVRRVLGRTGRGKVYVNGALVTLGVLGKLTRGAVDIAGQHEHVSLFDSGLHRVLLDKYGGLEESLAAYGREWVNLREVDARMDALGGDDAKVRDRAEFLRFQLDEITRLEPEAGEDVKLDAERRRLGSAQKLKRQAAEAELLVAGEAPSAVEIVGRALGLVHESVKCDATLAPVAQSLSTALSELEEAARRLNRYVEGLESDPGRLGEVEERLDALKRLCRKHGMTLDGVLQKRGELETELGTLENRREILEELNQERKRVEERARKAALSLSRARKASAGAFSQQVRDGLGGLAMGKAAFDVRVTAGETLRPDGLDEVEFFFSANPGEPARPLAKVASGGEASRLLLALKRALADSDACGCYILDEADAGVSGAIADVVGRMIRDVSSHRQVLCITHLPQVAAYADAHLLIRKSVKGERTVSQVLPLSAGAERTQELARMMSGMEVTREALGAAEALVRSAHRSPRARRESGPEGTSPRGRLRRTA</sequence>
<dbReference type="AlphaFoldDB" id="A0A3A8PI91"/>
<keyword evidence="10" id="KW-0175">Coiled coil</keyword>
<dbReference type="InterPro" id="IPR003593">
    <property type="entry name" value="AAA+_ATPase"/>
</dbReference>
<dbReference type="NCBIfam" id="TIGR00634">
    <property type="entry name" value="recN"/>
    <property type="match status" value="1"/>
</dbReference>
<dbReference type="RefSeq" id="WP_120645145.1">
    <property type="nucleotide sequence ID" value="NZ_RAWB01000226.1"/>
</dbReference>
<name>A0A3A8PI91_9BACT</name>
<evidence type="ECO:0000256" key="11">
    <source>
        <dbReference type="SAM" id="MobiDB-lite"/>
    </source>
</evidence>
<evidence type="ECO:0000256" key="1">
    <source>
        <dbReference type="ARBA" id="ARBA00003618"/>
    </source>
</evidence>
<reference evidence="14" key="1">
    <citation type="submission" date="2018-09" db="EMBL/GenBank/DDBJ databases">
        <authorList>
            <person name="Livingstone P.G."/>
            <person name="Whitworth D.E."/>
        </authorList>
    </citation>
    <scope>NUCLEOTIDE SEQUENCE [LARGE SCALE GENOMIC DNA]</scope>
    <source>
        <strain evidence="14">CA051B</strain>
    </source>
</reference>
<feature type="coiled-coil region" evidence="10">
    <location>
        <begin position="317"/>
        <end position="361"/>
    </location>
</feature>
<evidence type="ECO:0000256" key="9">
    <source>
        <dbReference type="PIRNR" id="PIRNR003128"/>
    </source>
</evidence>
<evidence type="ECO:0000256" key="2">
    <source>
        <dbReference type="ARBA" id="ARBA00009441"/>
    </source>
</evidence>
<keyword evidence="7 9" id="KW-0234">DNA repair</keyword>
<dbReference type="SUPFAM" id="SSF52540">
    <property type="entry name" value="P-loop containing nucleoside triphosphate hydrolases"/>
    <property type="match status" value="2"/>
</dbReference>
<dbReference type="PANTHER" id="PTHR11059">
    <property type="entry name" value="DNA REPAIR PROTEIN RECN"/>
    <property type="match status" value="1"/>
</dbReference>
<dbReference type="GO" id="GO:0043590">
    <property type="term" value="C:bacterial nucleoid"/>
    <property type="evidence" value="ECO:0007669"/>
    <property type="project" value="TreeGrafter"/>
</dbReference>
<dbReference type="InterPro" id="IPR003395">
    <property type="entry name" value="RecF/RecN/SMC_N"/>
</dbReference>
<accession>A0A3A8PI91</accession>
<keyword evidence="5 9" id="KW-0227">DNA damage</keyword>
<dbReference type="Gene3D" id="3.40.50.300">
    <property type="entry name" value="P-loop containing nucleotide triphosphate hydrolases"/>
    <property type="match status" value="2"/>
</dbReference>
<evidence type="ECO:0000256" key="6">
    <source>
        <dbReference type="ARBA" id="ARBA00022840"/>
    </source>
</evidence>
<dbReference type="GO" id="GO:0006310">
    <property type="term" value="P:DNA recombination"/>
    <property type="evidence" value="ECO:0007669"/>
    <property type="project" value="InterPro"/>
</dbReference>
<keyword evidence="14" id="KW-1185">Reference proteome</keyword>
<dbReference type="Proteomes" id="UP000272888">
    <property type="component" value="Unassembled WGS sequence"/>
</dbReference>
<feature type="region of interest" description="Disordered" evidence="11">
    <location>
        <begin position="548"/>
        <end position="577"/>
    </location>
</feature>
<feature type="coiled-coil region" evidence="10">
    <location>
        <begin position="265"/>
        <end position="292"/>
    </location>
</feature>
<organism evidence="13 14">
    <name type="scientific">Corallococcus llansteffanensis</name>
    <dbReference type="NCBI Taxonomy" id="2316731"/>
    <lineage>
        <taxon>Bacteria</taxon>
        <taxon>Pseudomonadati</taxon>
        <taxon>Myxococcota</taxon>
        <taxon>Myxococcia</taxon>
        <taxon>Myxococcales</taxon>
        <taxon>Cystobacterineae</taxon>
        <taxon>Myxococcaceae</taxon>
        <taxon>Corallococcus</taxon>
    </lineage>
</organism>
<dbReference type="GO" id="GO:0006281">
    <property type="term" value="P:DNA repair"/>
    <property type="evidence" value="ECO:0007669"/>
    <property type="project" value="UniProtKB-KW"/>
</dbReference>
<protein>
    <recommendedName>
        <fullName evidence="3 9">DNA repair protein RecN</fullName>
    </recommendedName>
    <alternativeName>
        <fullName evidence="8 9">Recombination protein N</fullName>
    </alternativeName>
</protein>
<proteinExistence type="inferred from homology"/>
<evidence type="ECO:0000256" key="5">
    <source>
        <dbReference type="ARBA" id="ARBA00022763"/>
    </source>
</evidence>
<evidence type="ECO:0000256" key="8">
    <source>
        <dbReference type="ARBA" id="ARBA00033408"/>
    </source>
</evidence>
<dbReference type="InterPro" id="IPR004604">
    <property type="entry name" value="DNA_recomb/repair_RecN"/>
</dbReference>
<dbReference type="EMBL" id="RAWB01000226">
    <property type="protein sequence ID" value="RKH56033.1"/>
    <property type="molecule type" value="Genomic_DNA"/>
</dbReference>
<evidence type="ECO:0000313" key="14">
    <source>
        <dbReference type="Proteomes" id="UP000272888"/>
    </source>
</evidence>
<dbReference type="Pfam" id="PF02463">
    <property type="entry name" value="SMC_N"/>
    <property type="match status" value="1"/>
</dbReference>
<dbReference type="PIRSF" id="PIRSF003128">
    <property type="entry name" value="RecN"/>
    <property type="match status" value="1"/>
</dbReference>
<dbReference type="InterPro" id="IPR027417">
    <property type="entry name" value="P-loop_NTPase"/>
</dbReference>
<dbReference type="GO" id="GO:0009432">
    <property type="term" value="P:SOS response"/>
    <property type="evidence" value="ECO:0007669"/>
    <property type="project" value="TreeGrafter"/>
</dbReference>
<evidence type="ECO:0000256" key="7">
    <source>
        <dbReference type="ARBA" id="ARBA00023204"/>
    </source>
</evidence>
<feature type="domain" description="AAA+ ATPase" evidence="12">
    <location>
        <begin position="21"/>
        <end position="506"/>
    </location>
</feature>
<dbReference type="FunFam" id="3.40.50.300:FF:000319">
    <property type="entry name" value="DNA repair protein RecN"/>
    <property type="match status" value="1"/>
</dbReference>
<evidence type="ECO:0000256" key="10">
    <source>
        <dbReference type="SAM" id="Coils"/>
    </source>
</evidence>
<evidence type="ECO:0000259" key="12">
    <source>
        <dbReference type="SMART" id="SM00382"/>
    </source>
</evidence>
<dbReference type="CDD" id="cd03241">
    <property type="entry name" value="ABC_RecN"/>
    <property type="match status" value="2"/>
</dbReference>
<keyword evidence="4" id="KW-0547">Nucleotide-binding</keyword>
<comment type="similarity">
    <text evidence="2 9">Belongs to the RecN family.</text>
</comment>
<dbReference type="PANTHER" id="PTHR11059:SF0">
    <property type="entry name" value="DNA REPAIR PROTEIN RECN"/>
    <property type="match status" value="1"/>
</dbReference>
<dbReference type="SMART" id="SM00382">
    <property type="entry name" value="AAA"/>
    <property type="match status" value="1"/>
</dbReference>
<evidence type="ECO:0000256" key="4">
    <source>
        <dbReference type="ARBA" id="ARBA00022741"/>
    </source>
</evidence>
<dbReference type="GO" id="GO:0005524">
    <property type="term" value="F:ATP binding"/>
    <property type="evidence" value="ECO:0007669"/>
    <property type="project" value="UniProtKB-KW"/>
</dbReference>
<comment type="caution">
    <text evidence="13">The sequence shown here is derived from an EMBL/GenBank/DDBJ whole genome shotgun (WGS) entry which is preliminary data.</text>
</comment>
<evidence type="ECO:0000313" key="13">
    <source>
        <dbReference type="EMBL" id="RKH56033.1"/>
    </source>
</evidence>
<evidence type="ECO:0000256" key="3">
    <source>
        <dbReference type="ARBA" id="ARBA00021315"/>
    </source>
</evidence>